<name>A0A2I0I2I6_PUNGR</name>
<evidence type="ECO:0000313" key="2">
    <source>
        <dbReference type="Proteomes" id="UP000233551"/>
    </source>
</evidence>
<dbReference type="Proteomes" id="UP000233551">
    <property type="component" value="Unassembled WGS sequence"/>
</dbReference>
<comment type="caution">
    <text evidence="1">The sequence shown here is derived from an EMBL/GenBank/DDBJ whole genome shotgun (WGS) entry which is preliminary data.</text>
</comment>
<evidence type="ECO:0000313" key="1">
    <source>
        <dbReference type="EMBL" id="PKI38033.1"/>
    </source>
</evidence>
<keyword evidence="2" id="KW-1185">Reference proteome</keyword>
<reference evidence="1 2" key="1">
    <citation type="submission" date="2017-11" db="EMBL/GenBank/DDBJ databases">
        <title>De-novo sequencing of pomegranate (Punica granatum L.) genome.</title>
        <authorList>
            <person name="Akparov Z."/>
            <person name="Amiraslanov A."/>
            <person name="Hajiyeva S."/>
            <person name="Abbasov M."/>
            <person name="Kaur K."/>
            <person name="Hamwieh A."/>
            <person name="Solovyev V."/>
            <person name="Salamov A."/>
            <person name="Braich B."/>
            <person name="Kosarev P."/>
            <person name="Mahmoud A."/>
            <person name="Hajiyev E."/>
            <person name="Babayeva S."/>
            <person name="Izzatullayeva V."/>
            <person name="Mammadov A."/>
            <person name="Mammadov A."/>
            <person name="Sharifova S."/>
            <person name="Ojaghi J."/>
            <person name="Eynullazada K."/>
            <person name="Bayramov B."/>
            <person name="Abdulazimova A."/>
            <person name="Shahmuradov I."/>
        </authorList>
    </citation>
    <scope>NUCLEOTIDE SEQUENCE [LARGE SCALE GENOMIC DNA]</scope>
    <source>
        <strain evidence="2">cv. AG2017</strain>
        <tissue evidence="1">Leaf</tissue>
    </source>
</reference>
<protein>
    <recommendedName>
        <fullName evidence="3">Reverse transcriptase zinc-binding domain-containing protein</fullName>
    </recommendedName>
</protein>
<dbReference type="EMBL" id="PGOL01004231">
    <property type="protein sequence ID" value="PKI38033.1"/>
    <property type="molecule type" value="Genomic_DNA"/>
</dbReference>
<accession>A0A2I0I2I6</accession>
<evidence type="ECO:0008006" key="3">
    <source>
        <dbReference type="Google" id="ProtNLM"/>
    </source>
</evidence>
<sequence>MDSVEYCGCSIGVGMKLHTIKISDWRGRSYGGTFSSLSSWHCKRVMVPDPSDSRSKHANMVCWKKGVEILKKGLMWQIGDGRSVFVWSDLWVPGIKGFKLQAIQLATISMNFKPKHLEELWNLDVPSKIRIFIWRRTRSQLSMQLYSGVKDTGFSNPRTVPWHVCAIHADMRLDHELGENPG</sequence>
<dbReference type="AlphaFoldDB" id="A0A2I0I2I6"/>
<organism evidence="1 2">
    <name type="scientific">Punica granatum</name>
    <name type="common">Pomegranate</name>
    <dbReference type="NCBI Taxonomy" id="22663"/>
    <lineage>
        <taxon>Eukaryota</taxon>
        <taxon>Viridiplantae</taxon>
        <taxon>Streptophyta</taxon>
        <taxon>Embryophyta</taxon>
        <taxon>Tracheophyta</taxon>
        <taxon>Spermatophyta</taxon>
        <taxon>Magnoliopsida</taxon>
        <taxon>eudicotyledons</taxon>
        <taxon>Gunneridae</taxon>
        <taxon>Pentapetalae</taxon>
        <taxon>rosids</taxon>
        <taxon>malvids</taxon>
        <taxon>Myrtales</taxon>
        <taxon>Lythraceae</taxon>
        <taxon>Punica</taxon>
    </lineage>
</organism>
<gene>
    <name evidence="1" type="ORF">CRG98_041563</name>
</gene>
<proteinExistence type="predicted"/>